<accession>A0A0D2WJ83</accession>
<evidence type="ECO:0000313" key="2">
    <source>
        <dbReference type="EMBL" id="KJE90055.1"/>
    </source>
</evidence>
<organism evidence="2 3">
    <name type="scientific">Capsaspora owczarzaki (strain ATCC 30864)</name>
    <dbReference type="NCBI Taxonomy" id="595528"/>
    <lineage>
        <taxon>Eukaryota</taxon>
        <taxon>Filasterea</taxon>
        <taxon>Capsaspora</taxon>
    </lineage>
</organism>
<dbReference type="InParanoid" id="A0A0D2WJ83"/>
<proteinExistence type="predicted"/>
<name>A0A0D2WJ83_CAPO3</name>
<dbReference type="OrthoDB" id="550575at2759"/>
<evidence type="ECO:0000256" key="1">
    <source>
        <dbReference type="SAM" id="MobiDB-lite"/>
    </source>
</evidence>
<dbReference type="PANTHER" id="PTHR13318">
    <property type="entry name" value="PARTNER OF PAIRED, ISOFORM B-RELATED"/>
    <property type="match status" value="1"/>
</dbReference>
<feature type="compositionally biased region" description="Low complexity" evidence="1">
    <location>
        <begin position="345"/>
        <end position="355"/>
    </location>
</feature>
<gene>
    <name evidence="2" type="ORF">CAOG_001431</name>
</gene>
<dbReference type="GO" id="GO:0019005">
    <property type="term" value="C:SCF ubiquitin ligase complex"/>
    <property type="evidence" value="ECO:0007669"/>
    <property type="project" value="TreeGrafter"/>
</dbReference>
<dbReference type="AlphaFoldDB" id="A0A0D2WJ83"/>
<dbReference type="EMBL" id="KE346361">
    <property type="protein sequence ID" value="KJE90055.1"/>
    <property type="molecule type" value="Genomic_DNA"/>
</dbReference>
<feature type="region of interest" description="Disordered" evidence="1">
    <location>
        <begin position="444"/>
        <end position="479"/>
    </location>
</feature>
<protein>
    <recommendedName>
        <fullName evidence="4">RNI-like protein</fullName>
    </recommendedName>
</protein>
<feature type="compositionally biased region" description="Acidic residues" evidence="1">
    <location>
        <begin position="161"/>
        <end position="175"/>
    </location>
</feature>
<dbReference type="InterPro" id="IPR046336">
    <property type="entry name" value="Lon_prtase_N_sf"/>
</dbReference>
<dbReference type="GO" id="GO:0031146">
    <property type="term" value="P:SCF-dependent proteasomal ubiquitin-dependent protein catabolic process"/>
    <property type="evidence" value="ECO:0007669"/>
    <property type="project" value="TreeGrafter"/>
</dbReference>
<dbReference type="InterPro" id="IPR032675">
    <property type="entry name" value="LRR_dom_sf"/>
</dbReference>
<dbReference type="RefSeq" id="XP_004349951.1">
    <property type="nucleotide sequence ID" value="XM_004349901.2"/>
</dbReference>
<dbReference type="SMART" id="SM00367">
    <property type="entry name" value="LRR_CC"/>
    <property type="match status" value="6"/>
</dbReference>
<dbReference type="Proteomes" id="UP000008743">
    <property type="component" value="Unassembled WGS sequence"/>
</dbReference>
<feature type="region of interest" description="Disordered" evidence="1">
    <location>
        <begin position="314"/>
        <end position="355"/>
    </location>
</feature>
<feature type="compositionally biased region" description="Low complexity" evidence="1">
    <location>
        <begin position="454"/>
        <end position="470"/>
    </location>
</feature>
<feature type="region of interest" description="Disordered" evidence="1">
    <location>
        <begin position="141"/>
        <end position="188"/>
    </location>
</feature>
<reference evidence="3" key="1">
    <citation type="submission" date="2011-02" db="EMBL/GenBank/DDBJ databases">
        <title>The Genome Sequence of Capsaspora owczarzaki ATCC 30864.</title>
        <authorList>
            <person name="Russ C."/>
            <person name="Cuomo C."/>
            <person name="Burger G."/>
            <person name="Gray M.W."/>
            <person name="Holland P.W.H."/>
            <person name="King N."/>
            <person name="Lang F.B.F."/>
            <person name="Roger A.J."/>
            <person name="Ruiz-Trillo I."/>
            <person name="Young S.K."/>
            <person name="Zeng Q."/>
            <person name="Gargeya S."/>
            <person name="Alvarado L."/>
            <person name="Berlin A."/>
            <person name="Chapman S.B."/>
            <person name="Chen Z."/>
            <person name="Freedman E."/>
            <person name="Gellesch M."/>
            <person name="Goldberg J."/>
            <person name="Griggs A."/>
            <person name="Gujja S."/>
            <person name="Heilman E."/>
            <person name="Heiman D."/>
            <person name="Howarth C."/>
            <person name="Mehta T."/>
            <person name="Neiman D."/>
            <person name="Pearson M."/>
            <person name="Roberts A."/>
            <person name="Saif S."/>
            <person name="Shea T."/>
            <person name="Shenoy N."/>
            <person name="Sisk P."/>
            <person name="Stolte C."/>
            <person name="Sykes S."/>
            <person name="White J."/>
            <person name="Yandava C."/>
            <person name="Haas B."/>
            <person name="Nusbaum C."/>
            <person name="Birren B."/>
        </authorList>
    </citation>
    <scope>NUCLEOTIDE SEQUENCE</scope>
    <source>
        <strain evidence="3">ATCC 30864</strain>
    </source>
</reference>
<dbReference type="Gene3D" id="2.30.130.40">
    <property type="entry name" value="LON domain-like"/>
    <property type="match status" value="1"/>
</dbReference>
<dbReference type="Pfam" id="PF13516">
    <property type="entry name" value="LRR_6"/>
    <property type="match status" value="1"/>
</dbReference>
<feature type="compositionally biased region" description="Low complexity" evidence="1">
    <location>
        <begin position="314"/>
        <end position="337"/>
    </location>
</feature>
<dbReference type="InterPro" id="IPR001611">
    <property type="entry name" value="Leu-rich_rpt"/>
</dbReference>
<sequence length="891" mass="95545">MSSSNASPISLLVTGRPTVLRIFPYDAAAFPGHLVSLAVPDDAAEFLLTDAATENSVFGLINLQQAQTARERNEPIVGVVAAIRSVLSARSRTSRMTVQAATLARFILLPEDGWAPATVPNPTQNDQNLERATREHNRVEHTPGVHANQQATAQDRQEAHNDDDDDDDDDDDEAGEERPATANHPARQLFRRLTESGKGYLVAHARAFEDNPLEFNSYTEEEQALRALDKAQLFASDFSRRHASNSMWRNIIRRIGQPPLGDMAALSFWFSAALPPQAPIGQVSSLLVSRDPISRLQLALQLFKAHAPVSTLGASASRESATPRSSSSSTTSSNSTRRAPHSTQSGALGDDGSSSATSQVPSLMMLAVHAVVINISRYISDLQYLSADVTNALVDALIADGSLSQEVLFAVRDTYIRHLNLTDVPQLTDDWLLQCIRGAKQHVATPPKVLRSMPQPSSPSAGQPQQPPSGEQTIPSPPPLAPLVFLTAPDVRSPVAAPALSSSNSASEPSSSASSLLSSASSSAPPSAECFDLFPGLEQLDLSHSYVVTSEVLAGFLRCLPHLRELHLDKCKKLGDFALVQALPVLRELRVLTLSGSAAVGRPTFEALLFSTPELRQLDISGTLCTDTCIELLVNGSPDLGPSVLTKVTSLMGSALRITDASTATLAKWTQLRTLSLSFNSRISDWSFLSSFTQLVDLDLSLNFTVTDETVRVIGDSMPQLSYLSLVKTDISDQSVLSLAKLTRLVVLDLSRTSITDAIVPAFESMPLLASLSLVYTGITGHIASVIGNCPALRELDLNGCENFGDPGAIMLSTSACAPLLESLNLGGSMLSDRCVDALAQFTSLHSLQLWHTNITERGAAAVAVATGLKLDQHMRTTKGTWLLVPSENRA</sequence>
<dbReference type="InterPro" id="IPR006553">
    <property type="entry name" value="Leu-rich_rpt_Cys-con_subtyp"/>
</dbReference>
<feature type="region of interest" description="Disordered" evidence="1">
    <location>
        <begin position="497"/>
        <end position="519"/>
    </location>
</feature>
<dbReference type="SUPFAM" id="SSF52047">
    <property type="entry name" value="RNI-like"/>
    <property type="match status" value="1"/>
</dbReference>
<dbReference type="STRING" id="595528.A0A0D2WJ83"/>
<keyword evidence="3" id="KW-1185">Reference proteome</keyword>
<evidence type="ECO:0008006" key="4">
    <source>
        <dbReference type="Google" id="ProtNLM"/>
    </source>
</evidence>
<evidence type="ECO:0000313" key="3">
    <source>
        <dbReference type="Proteomes" id="UP000008743"/>
    </source>
</evidence>
<dbReference type="PhylomeDB" id="A0A0D2WJ83"/>
<dbReference type="Gene3D" id="3.80.10.10">
    <property type="entry name" value="Ribonuclease Inhibitor"/>
    <property type="match status" value="2"/>
</dbReference>